<proteinExistence type="predicted"/>
<sequence length="302" mass="33693">MAGHTYKGEDGGLYGNRNNEPPIEHQQSAKRQLAEIVPRDTEGNPAADGRIVMISIGMSNATQEFSVFKRMADDDSSKSPSLTIVDCAQGGQAMHQWASAEARPWPVAEQRLSAAGVSRPQVQVAWVKLANMRPQGDLQKHGRELYDDTLRVLRVARQRFPNLRVVYLSSRTYGGYSTSTLSPEPYAYESAFVCRWLIQDQIQEKQGFDYDASRGTAEAPLLLWGPYIWANGVNGRNSDGLVWERADFAKDGTHPSRVAARRSPVSCWISSRHRPSRRRGLLPSVRLFPPESPTPAITKRSN</sequence>
<feature type="compositionally biased region" description="Basic and acidic residues" evidence="1">
    <location>
        <begin position="1"/>
        <end position="10"/>
    </location>
</feature>
<dbReference type="Proteomes" id="UP000316476">
    <property type="component" value="Unassembled WGS sequence"/>
</dbReference>
<feature type="region of interest" description="Disordered" evidence="1">
    <location>
        <begin position="282"/>
        <end position="302"/>
    </location>
</feature>
<reference evidence="2 3" key="1">
    <citation type="submission" date="2019-02" db="EMBL/GenBank/DDBJ databases">
        <title>Deep-cultivation of Planctomycetes and their phenomic and genomic characterization uncovers novel biology.</title>
        <authorList>
            <person name="Wiegand S."/>
            <person name="Jogler M."/>
            <person name="Boedeker C."/>
            <person name="Pinto D."/>
            <person name="Vollmers J."/>
            <person name="Rivas-Marin E."/>
            <person name="Kohn T."/>
            <person name="Peeters S.H."/>
            <person name="Heuer A."/>
            <person name="Rast P."/>
            <person name="Oberbeckmann S."/>
            <person name="Bunk B."/>
            <person name="Jeske O."/>
            <person name="Meyerdierks A."/>
            <person name="Storesund J.E."/>
            <person name="Kallscheuer N."/>
            <person name="Luecker S."/>
            <person name="Lage O.M."/>
            <person name="Pohl T."/>
            <person name="Merkel B.J."/>
            <person name="Hornburger P."/>
            <person name="Mueller R.-W."/>
            <person name="Bruemmer F."/>
            <person name="Labrenz M."/>
            <person name="Spormann A.M."/>
            <person name="Op Den Camp H."/>
            <person name="Overmann J."/>
            <person name="Amann R."/>
            <person name="Jetten M.S.M."/>
            <person name="Mascher T."/>
            <person name="Medema M.H."/>
            <person name="Devos D.P."/>
            <person name="Kaster A.-K."/>
            <person name="Ovreas L."/>
            <person name="Rohde M."/>
            <person name="Galperin M.Y."/>
            <person name="Jogler C."/>
        </authorList>
    </citation>
    <scope>NUCLEOTIDE SEQUENCE [LARGE SCALE GENOMIC DNA]</scope>
    <source>
        <strain evidence="2 3">V7</strain>
    </source>
</reference>
<feature type="region of interest" description="Disordered" evidence="1">
    <location>
        <begin position="1"/>
        <end position="31"/>
    </location>
</feature>
<evidence type="ECO:0000313" key="3">
    <source>
        <dbReference type="Proteomes" id="UP000316476"/>
    </source>
</evidence>
<protein>
    <recommendedName>
        <fullName evidence="4">Sialate O-acetylesterase domain-containing protein</fullName>
    </recommendedName>
</protein>
<evidence type="ECO:0008006" key="4">
    <source>
        <dbReference type="Google" id="ProtNLM"/>
    </source>
</evidence>
<accession>A0A5C6FN45</accession>
<organism evidence="2 3">
    <name type="scientific">Crateriforma conspicua</name>
    <dbReference type="NCBI Taxonomy" id="2527996"/>
    <lineage>
        <taxon>Bacteria</taxon>
        <taxon>Pseudomonadati</taxon>
        <taxon>Planctomycetota</taxon>
        <taxon>Planctomycetia</taxon>
        <taxon>Planctomycetales</taxon>
        <taxon>Planctomycetaceae</taxon>
        <taxon>Crateriforma</taxon>
    </lineage>
</organism>
<name>A0A5C6FN45_9PLAN</name>
<evidence type="ECO:0000313" key="2">
    <source>
        <dbReference type="EMBL" id="TWU62592.1"/>
    </source>
</evidence>
<comment type="caution">
    <text evidence="2">The sequence shown here is derived from an EMBL/GenBank/DDBJ whole genome shotgun (WGS) entry which is preliminary data.</text>
</comment>
<dbReference type="EMBL" id="SJPZ01000002">
    <property type="protein sequence ID" value="TWU62592.1"/>
    <property type="molecule type" value="Genomic_DNA"/>
</dbReference>
<dbReference type="AlphaFoldDB" id="A0A5C6FN45"/>
<evidence type="ECO:0000256" key="1">
    <source>
        <dbReference type="SAM" id="MobiDB-lite"/>
    </source>
</evidence>
<gene>
    <name evidence="2" type="ORF">V7x_43270</name>
</gene>